<dbReference type="InterPro" id="IPR041212">
    <property type="entry name" value="Vta1_C"/>
</dbReference>
<dbReference type="InterPro" id="IPR039431">
    <property type="entry name" value="Vta1/CALS_N"/>
</dbReference>
<dbReference type="GO" id="GO:0010008">
    <property type="term" value="C:endosome membrane"/>
    <property type="evidence" value="ECO:0007669"/>
    <property type="project" value="UniProtKB-SubCell"/>
</dbReference>
<dbReference type="SUPFAM" id="SSF49854">
    <property type="entry name" value="Spermadhesin, CUB domain"/>
    <property type="match status" value="1"/>
</dbReference>
<comment type="caution">
    <text evidence="10">Lacks conserved residue(s) required for the propagation of feature annotation.</text>
</comment>
<keyword evidence="7" id="KW-0653">Protein transport</keyword>
<dbReference type="PROSITE" id="PS01180">
    <property type="entry name" value="CUB"/>
    <property type="match status" value="1"/>
</dbReference>
<organism evidence="15 16">
    <name type="scientific">Synaphobranchus kaupii</name>
    <name type="common">Kaup's arrowtooth eel</name>
    <dbReference type="NCBI Taxonomy" id="118154"/>
    <lineage>
        <taxon>Eukaryota</taxon>
        <taxon>Metazoa</taxon>
        <taxon>Chordata</taxon>
        <taxon>Craniata</taxon>
        <taxon>Vertebrata</taxon>
        <taxon>Euteleostomi</taxon>
        <taxon>Actinopterygii</taxon>
        <taxon>Neopterygii</taxon>
        <taxon>Teleostei</taxon>
        <taxon>Anguilliformes</taxon>
        <taxon>Synaphobranchidae</taxon>
        <taxon>Synaphobranchus</taxon>
    </lineage>
</organism>
<gene>
    <name evidence="15" type="ORF">SKAU_G00186340</name>
</gene>
<keyword evidence="9 10" id="KW-1015">Disulfide bond</keyword>
<dbReference type="SUPFAM" id="SSF49899">
    <property type="entry name" value="Concanavalin A-like lectins/glucanases"/>
    <property type="match status" value="1"/>
</dbReference>
<feature type="transmembrane region" description="Helical" evidence="12">
    <location>
        <begin position="20"/>
        <end position="44"/>
    </location>
</feature>
<keyword evidence="5" id="KW-0963">Cytoplasm</keyword>
<name>A0A9Q1IX02_SYNKA</name>
<evidence type="ECO:0000313" key="16">
    <source>
        <dbReference type="Proteomes" id="UP001152622"/>
    </source>
</evidence>
<feature type="transmembrane region" description="Helical" evidence="12">
    <location>
        <begin position="114"/>
        <end position="132"/>
    </location>
</feature>
<accession>A0A9Q1IX02</accession>
<dbReference type="InterPro" id="IPR019570">
    <property type="entry name" value="Connexin_CCC"/>
</dbReference>
<feature type="region of interest" description="Disordered" evidence="11">
    <location>
        <begin position="1631"/>
        <end position="1796"/>
    </location>
</feature>
<dbReference type="Gene3D" id="1.25.40.270">
    <property type="entry name" value="Vacuolar protein sorting-associated protein vta1"/>
    <property type="match status" value="1"/>
</dbReference>
<dbReference type="Gene3D" id="1.20.1440.80">
    <property type="entry name" value="Gap junction channel protein cysteine-rich domain"/>
    <property type="match status" value="1"/>
</dbReference>
<dbReference type="PROSITE" id="PS51828">
    <property type="entry name" value="PTX_2"/>
    <property type="match status" value="1"/>
</dbReference>
<evidence type="ECO:0000256" key="1">
    <source>
        <dbReference type="ARBA" id="ARBA00004481"/>
    </source>
</evidence>
<dbReference type="Pfam" id="PF00354">
    <property type="entry name" value="Pentaxin"/>
    <property type="match status" value="1"/>
</dbReference>
<dbReference type="Proteomes" id="UP001152622">
    <property type="component" value="Chromosome 6"/>
</dbReference>
<feature type="region of interest" description="Disordered" evidence="11">
    <location>
        <begin position="1145"/>
        <end position="1171"/>
    </location>
</feature>
<feature type="region of interest" description="Disordered" evidence="11">
    <location>
        <begin position="338"/>
        <end position="366"/>
    </location>
</feature>
<feature type="domain" description="Pentraxin (PTX)" evidence="14">
    <location>
        <begin position="601"/>
        <end position="792"/>
    </location>
</feature>
<protein>
    <submittedName>
        <fullName evidence="15">Uncharacterized protein</fullName>
    </submittedName>
</protein>
<keyword evidence="4" id="KW-0813">Transport</keyword>
<reference evidence="15" key="1">
    <citation type="journal article" date="2023" name="Science">
        <title>Genome structures resolve the early diversification of teleost fishes.</title>
        <authorList>
            <person name="Parey E."/>
            <person name="Louis A."/>
            <person name="Montfort J."/>
            <person name="Bouchez O."/>
            <person name="Roques C."/>
            <person name="Iampietro C."/>
            <person name="Lluch J."/>
            <person name="Castinel A."/>
            <person name="Donnadieu C."/>
            <person name="Desvignes T."/>
            <person name="Floi Bucao C."/>
            <person name="Jouanno E."/>
            <person name="Wen M."/>
            <person name="Mejri S."/>
            <person name="Dirks R."/>
            <person name="Jansen H."/>
            <person name="Henkel C."/>
            <person name="Chen W.J."/>
            <person name="Zahm M."/>
            <person name="Cabau C."/>
            <person name="Klopp C."/>
            <person name="Thompson A.W."/>
            <person name="Robinson-Rechavi M."/>
            <person name="Braasch I."/>
            <person name="Lecointre G."/>
            <person name="Bobe J."/>
            <person name="Postlethwait J.H."/>
            <person name="Berthelot C."/>
            <person name="Roest Crollius H."/>
            <person name="Guiguen Y."/>
        </authorList>
    </citation>
    <scope>NUCLEOTIDE SEQUENCE</scope>
    <source>
        <strain evidence="15">WJC10195</strain>
    </source>
</reference>
<feature type="domain" description="CUB" evidence="13">
    <location>
        <begin position="488"/>
        <end position="596"/>
    </location>
</feature>
<dbReference type="Gene3D" id="2.60.120.290">
    <property type="entry name" value="Spermadhesin, CUB domain"/>
    <property type="match status" value="1"/>
</dbReference>
<feature type="disulfide bond" evidence="10">
    <location>
        <begin position="541"/>
        <end position="558"/>
    </location>
</feature>
<keyword evidence="6" id="KW-0967">Endosome</keyword>
<evidence type="ECO:0000256" key="9">
    <source>
        <dbReference type="ARBA" id="ARBA00023157"/>
    </source>
</evidence>
<evidence type="ECO:0000256" key="6">
    <source>
        <dbReference type="ARBA" id="ARBA00022753"/>
    </source>
</evidence>
<dbReference type="OrthoDB" id="10037534at2759"/>
<dbReference type="EMBL" id="JAINUF010000006">
    <property type="protein sequence ID" value="KAJ8355840.1"/>
    <property type="molecule type" value="Genomic_DNA"/>
</dbReference>
<feature type="compositionally biased region" description="Polar residues" evidence="11">
    <location>
        <begin position="1651"/>
        <end position="1661"/>
    </location>
</feature>
<dbReference type="CDD" id="cd00041">
    <property type="entry name" value="CUB"/>
    <property type="match status" value="1"/>
</dbReference>
<dbReference type="SMART" id="SM00042">
    <property type="entry name" value="CUB"/>
    <property type="match status" value="1"/>
</dbReference>
<dbReference type="InterPro" id="IPR000859">
    <property type="entry name" value="CUB_dom"/>
</dbReference>
<dbReference type="GO" id="GO:0015031">
    <property type="term" value="P:protein transport"/>
    <property type="evidence" value="ECO:0007669"/>
    <property type="project" value="UniProtKB-KW"/>
</dbReference>
<evidence type="ECO:0000256" key="12">
    <source>
        <dbReference type="SAM" id="Phobius"/>
    </source>
</evidence>
<dbReference type="Gene3D" id="2.60.120.200">
    <property type="match status" value="1"/>
</dbReference>
<dbReference type="InterPro" id="IPR023175">
    <property type="entry name" value="Vta1/CALS_N_sf"/>
</dbReference>
<keyword evidence="12" id="KW-0812">Transmembrane</keyword>
<feature type="compositionally biased region" description="Low complexity" evidence="11">
    <location>
        <begin position="348"/>
        <end position="359"/>
    </location>
</feature>
<keyword evidence="8 12" id="KW-0472">Membrane</keyword>
<evidence type="ECO:0000259" key="14">
    <source>
        <dbReference type="PROSITE" id="PS51828"/>
    </source>
</evidence>
<feature type="compositionally biased region" description="Polar residues" evidence="11">
    <location>
        <begin position="1776"/>
        <end position="1785"/>
    </location>
</feature>
<dbReference type="InterPro" id="IPR044538">
    <property type="entry name" value="Vta1-like"/>
</dbReference>
<dbReference type="Pfam" id="PF00431">
    <property type="entry name" value="CUB"/>
    <property type="match status" value="1"/>
</dbReference>
<dbReference type="FunFam" id="2.60.120.290:FF:000013">
    <property type="entry name" value="Membrane frizzled-related protein"/>
    <property type="match status" value="1"/>
</dbReference>
<dbReference type="GO" id="GO:0005771">
    <property type="term" value="C:multivesicular body"/>
    <property type="evidence" value="ECO:0007669"/>
    <property type="project" value="TreeGrafter"/>
</dbReference>
<dbReference type="Pfam" id="PF04652">
    <property type="entry name" value="Vta1"/>
    <property type="match status" value="1"/>
</dbReference>
<dbReference type="InterPro" id="IPR035914">
    <property type="entry name" value="Sperma_CUB_dom_sf"/>
</dbReference>
<dbReference type="Pfam" id="PF00029">
    <property type="entry name" value="Connexin"/>
    <property type="match status" value="2"/>
</dbReference>
<evidence type="ECO:0000256" key="5">
    <source>
        <dbReference type="ARBA" id="ARBA00022490"/>
    </source>
</evidence>
<evidence type="ECO:0000256" key="8">
    <source>
        <dbReference type="ARBA" id="ARBA00023136"/>
    </source>
</evidence>
<proteinExistence type="inferred from homology"/>
<evidence type="ECO:0000256" key="4">
    <source>
        <dbReference type="ARBA" id="ARBA00022448"/>
    </source>
</evidence>
<feature type="compositionally biased region" description="Polar residues" evidence="11">
    <location>
        <begin position="1152"/>
        <end position="1170"/>
    </location>
</feature>
<dbReference type="PANTHER" id="PTHR46009">
    <property type="entry name" value="VACUOLAR PROTEIN SORTING-ASSOCIATED PROTEIN VTA1 HOMOLOG"/>
    <property type="match status" value="1"/>
</dbReference>
<evidence type="ECO:0000256" key="7">
    <source>
        <dbReference type="ARBA" id="ARBA00022927"/>
    </source>
</evidence>
<dbReference type="Pfam" id="PF18097">
    <property type="entry name" value="Vta1_C"/>
    <property type="match status" value="1"/>
</dbReference>
<evidence type="ECO:0000256" key="11">
    <source>
        <dbReference type="SAM" id="MobiDB-lite"/>
    </source>
</evidence>
<keyword evidence="16" id="KW-1185">Reference proteome</keyword>
<dbReference type="InterPro" id="IPR038359">
    <property type="entry name" value="Connexin_N_sf"/>
</dbReference>
<comment type="subcellular location">
    <subcellularLocation>
        <location evidence="2">Cytoplasm</location>
    </subcellularLocation>
    <subcellularLocation>
        <location evidence="1">Endosome membrane</location>
        <topology evidence="1">Peripheral membrane protein</topology>
    </subcellularLocation>
</comment>
<feature type="compositionally biased region" description="Polar residues" evidence="11">
    <location>
        <begin position="1479"/>
        <end position="1496"/>
    </location>
</feature>
<dbReference type="FunFam" id="1.20.5.420:FF:000001">
    <property type="entry name" value="Vacuolar protein sorting-associated protein VTA1 homolog"/>
    <property type="match status" value="1"/>
</dbReference>
<feature type="region of interest" description="Disordered" evidence="11">
    <location>
        <begin position="1593"/>
        <end position="1612"/>
    </location>
</feature>
<evidence type="ECO:0000256" key="10">
    <source>
        <dbReference type="PROSITE-ProRule" id="PRU00059"/>
    </source>
</evidence>
<dbReference type="Gene3D" id="1.20.5.420">
    <property type="entry name" value="Immunoglobulin FC, subunit C"/>
    <property type="match status" value="1"/>
</dbReference>
<dbReference type="SMART" id="SM00159">
    <property type="entry name" value="PTX"/>
    <property type="match status" value="1"/>
</dbReference>
<feature type="transmembrane region" description="Helical" evidence="12">
    <location>
        <begin position="75"/>
        <end position="94"/>
    </location>
</feature>
<keyword evidence="12" id="KW-1133">Transmembrane helix</keyword>
<comment type="caution">
    <text evidence="15">The sequence shown here is derived from an EMBL/GenBank/DDBJ whole genome shotgun (WGS) entry which is preliminary data.</text>
</comment>
<evidence type="ECO:0000259" key="13">
    <source>
        <dbReference type="PROSITE" id="PS01180"/>
    </source>
</evidence>
<dbReference type="InterPro" id="IPR013092">
    <property type="entry name" value="Connexin_N"/>
</dbReference>
<dbReference type="GO" id="GO:0032511">
    <property type="term" value="P:late endosome to vacuole transport via multivesicular body sorting pathway"/>
    <property type="evidence" value="ECO:0007669"/>
    <property type="project" value="InterPro"/>
</dbReference>
<evidence type="ECO:0000256" key="2">
    <source>
        <dbReference type="ARBA" id="ARBA00004496"/>
    </source>
</evidence>
<dbReference type="PANTHER" id="PTHR46009:SF1">
    <property type="entry name" value="VACUOLAR PROTEIN SORTING-ASSOCIATED PROTEIN VTA1 HOMOLOG"/>
    <property type="match status" value="1"/>
</dbReference>
<sequence>MGGINNTPPGLRLLRPPTVIGQFHTLFFGSVRMFFLGVLGFAVYGNEALHFSCDPDRRELNLYCYNQFRPITPQVFWALQLVTVLVPGAVFHLYAACKNIDQEEILQRPKYTVFYIITVLLRIILEVIAFWLQSHLFGFQVHPLYTCDASALEKMFNVTKCMVPEHFEKTIFLSAMYIFTHHLRTAQEHEKRDPVVAYYCRLYAMQTGMKLDSKTPECRKFLVKLMDQLETMKTELTDNESISQEIVGNAHIENYALKMFLYADNEDRSGRFHKNMIKSFYTASLLLDVLCVFGELSEENVQHRKYARWKATYIHNCLKNGETPQSGPIGMEGEAYDDEFGDDGGISLPAPTLPANTPAELPPPTDPVKPVPAPRYAPAVDPSLLNANQEGDIRLTAEDFTRAQKYCKYAGSALQYEDVGTAIQNLQKALKERDNDSSKRPAPTSIKKRMMSYISGGWWRWKFRNVLLFVLVLACVVQTLVLSCQVDCNQVLTAPLGSFTSPCYPGDYPKSLACKWTLQAPAGFIVQLTFADFELEEAPGCIYDRVVVSAGSNDVKFCGVTANGLTLNSTGNVMELSFISDFSIQKKGFNITYRQVAVALRNQKLRLPLGHGKVARASPNVTLPTLHQFTICFEISRRNQKNQEKIFSYAKDGSDILTFGTSTSETALNINSVQCALGTILNQSDFTQAMKAFCLTWASTSGRVAVYSNGYRTTSCTDSKHQTLAGGGVFSIGAEHDSFHGEVYNVRLWDYAMSRTQLTGLTCDVAGKILDWANSFWDIPSSHAQTDSSLSCSTAVPILTTLATSCASSGMGCPAKERDALRLMLLIEEAAAGMSTTPHTRQQVIAGQRSSKTSLGMISTPLIWPVRKKPDSLAPSPERPVIYLTKPPIPRIMGATNTSPKTEVATTLSVARKTNLMSKGAIHSEVALPWQPAGSKNASKAAESFQVASLSNRKNKPLAPHWALTASTENSTMNWTESVEYPSGVEPFIYDIELGEEPFGLYDFESPNSLGENLAAAVYPPDSLSTMSHIAESQGEGEKPLINELDSHFHWDQLAGDSARRPPSDWMLVHPFDGVPGWTGVQTDPLGPSAIGTPIPDTSAHVLRGKSTYQTAGPWTLTVPSRGSMLSDYAELSTRTLYNRMEAEAQTEAPLASSSEGQLSDQTAGSTEHFSSLKKYSPSAVSEAASPFPPISDLERERGLLRDSAHARPSQTDMPHLRSSEAILTPATKIQSDLLITEASRLHPLSLSRLTDFFLAFTHGSVEIRHSSSHKGYGDLVLPSLTEQFKSTERPHIEDSKSALPVDAMPSAQGVYIAVIMSATSGGSRLDSSLVLEHSHVNVSPKALLSSLKGHYSSPSDSDIRWLTHSGHISVSDITELPHKATAAIADKLPAFQSSPVNAVSKTREGRIDILPTFSIPPHLSKTGFLHERLFSELGDNASVIAEQEKPQELVASYLTEAHLNGSQSGSGSVSQTPLLQPSYSGTVASQSQNTWQGTSHAHGDDFTYLSGTKPLPTPLNPSPTPLEPHHVNLSEHGGAFSHEAQGSPLMSSLNMTSLHSRLGSVTHPSTRDFLSELRSSMTFGSSIAVAEGSEWSSDHAVTRPPHSAVEEPISHPTPTLELTLFLGAEDMVGKASGATQPNEPMGLFRHTSAHVGSQQWSTDPTGPHEEPSRPIDPLETEHAELPNSGSEPFSDGKPKESSPDDELLSASSQPFSATDSSTSAVTWKSSTAAQTTPSQPEADLSHSSHSAATDQSFVPTKGPSPLFTPPRGVIAANGSLPTRATNGISPGIPELAMCQ</sequence>
<comment type="similarity">
    <text evidence="3">Belongs to the VTA1 family.</text>
</comment>
<evidence type="ECO:0000313" key="15">
    <source>
        <dbReference type="EMBL" id="KAJ8355840.1"/>
    </source>
</evidence>
<feature type="compositionally biased region" description="Polar residues" evidence="11">
    <location>
        <begin position="1706"/>
        <end position="1755"/>
    </location>
</feature>
<evidence type="ECO:0000256" key="3">
    <source>
        <dbReference type="ARBA" id="ARBA00007895"/>
    </source>
</evidence>
<feature type="region of interest" description="Disordered" evidence="11">
    <location>
        <begin position="1479"/>
        <end position="1518"/>
    </location>
</feature>
<dbReference type="SMART" id="SM01089">
    <property type="entry name" value="Connexin_CCC"/>
    <property type="match status" value="1"/>
</dbReference>
<dbReference type="InterPro" id="IPR013320">
    <property type="entry name" value="ConA-like_dom_sf"/>
</dbReference>
<dbReference type="InterPro" id="IPR001759">
    <property type="entry name" value="PTX_dom"/>
</dbReference>